<protein>
    <submittedName>
        <fullName evidence="1">Uncharacterized protein</fullName>
    </submittedName>
</protein>
<evidence type="ECO:0000313" key="1">
    <source>
        <dbReference type="EMBL" id="KAJ7527513.1"/>
    </source>
</evidence>
<reference evidence="2" key="1">
    <citation type="journal article" date="2024" name="Proc. Natl. Acad. Sci. U.S.A.">
        <title>Extraordinary preservation of gene collinearity over three hundred million years revealed in homosporous lycophytes.</title>
        <authorList>
            <person name="Li C."/>
            <person name="Wickell D."/>
            <person name="Kuo L.Y."/>
            <person name="Chen X."/>
            <person name="Nie B."/>
            <person name="Liao X."/>
            <person name="Peng D."/>
            <person name="Ji J."/>
            <person name="Jenkins J."/>
            <person name="Williams M."/>
            <person name="Shu S."/>
            <person name="Plott C."/>
            <person name="Barry K."/>
            <person name="Rajasekar S."/>
            <person name="Grimwood J."/>
            <person name="Han X."/>
            <person name="Sun S."/>
            <person name="Hou Z."/>
            <person name="He W."/>
            <person name="Dai G."/>
            <person name="Sun C."/>
            <person name="Schmutz J."/>
            <person name="Leebens-Mack J.H."/>
            <person name="Li F.W."/>
            <person name="Wang L."/>
        </authorList>
    </citation>
    <scope>NUCLEOTIDE SEQUENCE [LARGE SCALE GENOMIC DNA]</scope>
    <source>
        <strain evidence="2">cv. PW_Plant_1</strain>
    </source>
</reference>
<keyword evidence="2" id="KW-1185">Reference proteome</keyword>
<gene>
    <name evidence="1" type="ORF">O6H91_16G058900</name>
</gene>
<name>A0ACC2BCR7_DIPCM</name>
<dbReference type="EMBL" id="CM055107">
    <property type="protein sequence ID" value="KAJ7527513.1"/>
    <property type="molecule type" value="Genomic_DNA"/>
</dbReference>
<accession>A0ACC2BCR7</accession>
<dbReference type="Proteomes" id="UP001162992">
    <property type="component" value="Chromosome 16"/>
</dbReference>
<evidence type="ECO:0000313" key="2">
    <source>
        <dbReference type="Proteomes" id="UP001162992"/>
    </source>
</evidence>
<organism evidence="1 2">
    <name type="scientific">Diphasiastrum complanatum</name>
    <name type="common">Issler's clubmoss</name>
    <name type="synonym">Lycopodium complanatum</name>
    <dbReference type="NCBI Taxonomy" id="34168"/>
    <lineage>
        <taxon>Eukaryota</taxon>
        <taxon>Viridiplantae</taxon>
        <taxon>Streptophyta</taxon>
        <taxon>Embryophyta</taxon>
        <taxon>Tracheophyta</taxon>
        <taxon>Lycopodiopsida</taxon>
        <taxon>Lycopodiales</taxon>
        <taxon>Lycopodiaceae</taxon>
        <taxon>Lycopodioideae</taxon>
        <taxon>Diphasiastrum</taxon>
    </lineage>
</organism>
<proteinExistence type="predicted"/>
<sequence length="160" mass="17840">MGFSYAEQRTGISDGNQIRKRISSWKSFQTSMKRYLHKLSPVPLLSKVTDCYVNSVSVAASHINDGSLIHGPHMGSLQHSASRGLYREEDDLIRMTRTLSNKDVPLPRSASYAGTPIKVDSSNWGRSRSHASVYVRSSDLNTSRRAPLIPKTVLSVTYEE</sequence>
<comment type="caution">
    <text evidence="1">The sequence shown here is derived from an EMBL/GenBank/DDBJ whole genome shotgun (WGS) entry which is preliminary data.</text>
</comment>